<dbReference type="Proteomes" id="UP000183557">
    <property type="component" value="Unassembled WGS sequence"/>
</dbReference>
<reference evidence="10" key="1">
    <citation type="submission" date="2016-10" db="EMBL/GenBank/DDBJ databases">
        <authorList>
            <person name="Varghese N."/>
            <person name="Submissions S."/>
        </authorList>
    </citation>
    <scope>NUCLEOTIDE SEQUENCE [LARGE SCALE GENOMIC DNA]</scope>
    <source>
        <strain evidence="10">CGMCC 1.3704</strain>
    </source>
</reference>
<feature type="compositionally biased region" description="Basic and acidic residues" evidence="7">
    <location>
        <begin position="561"/>
        <end position="579"/>
    </location>
</feature>
<feature type="domain" description="Dynamin N-terminal" evidence="8">
    <location>
        <begin position="624"/>
        <end position="847"/>
    </location>
</feature>
<dbReference type="GO" id="GO:0003924">
    <property type="term" value="F:GTPase activity"/>
    <property type="evidence" value="ECO:0007669"/>
    <property type="project" value="InterPro"/>
</dbReference>
<dbReference type="EMBL" id="FOSB01000006">
    <property type="protein sequence ID" value="SFJ98467.1"/>
    <property type="molecule type" value="Genomic_DNA"/>
</dbReference>
<evidence type="ECO:0000313" key="10">
    <source>
        <dbReference type="Proteomes" id="UP000183557"/>
    </source>
</evidence>
<dbReference type="OrthoDB" id="5477114at2"/>
<keyword evidence="4" id="KW-0342">GTP-binding</keyword>
<dbReference type="InterPro" id="IPR045063">
    <property type="entry name" value="Dynamin_N"/>
</dbReference>
<evidence type="ECO:0000256" key="1">
    <source>
        <dbReference type="ARBA" id="ARBA00004370"/>
    </source>
</evidence>
<dbReference type="Pfam" id="PF00350">
    <property type="entry name" value="Dynamin_N"/>
    <property type="match status" value="2"/>
</dbReference>
<dbReference type="GO" id="GO:0005525">
    <property type="term" value="F:GTP binding"/>
    <property type="evidence" value="ECO:0007669"/>
    <property type="project" value="UniProtKB-KW"/>
</dbReference>
<comment type="subcellular location">
    <subcellularLocation>
        <location evidence="1">Membrane</location>
    </subcellularLocation>
</comment>
<evidence type="ECO:0000256" key="5">
    <source>
        <dbReference type="ARBA" id="ARBA00023136"/>
    </source>
</evidence>
<dbReference type="InterPro" id="IPR027094">
    <property type="entry name" value="Mitofusin_fam"/>
</dbReference>
<dbReference type="RefSeq" id="WP_075036653.1">
    <property type="nucleotide sequence ID" value="NZ_FOSB01000006.1"/>
</dbReference>
<keyword evidence="2" id="KW-0547">Nucleotide-binding</keyword>
<evidence type="ECO:0000256" key="2">
    <source>
        <dbReference type="ARBA" id="ARBA00022741"/>
    </source>
</evidence>
<accession>A0A1I3VVW9</accession>
<keyword evidence="3" id="KW-0378">Hydrolase</keyword>
<evidence type="ECO:0000313" key="9">
    <source>
        <dbReference type="EMBL" id="SFJ98467.1"/>
    </source>
</evidence>
<dbReference type="PANTHER" id="PTHR10465:SF0">
    <property type="entry name" value="SARCALUMENIN"/>
    <property type="match status" value="1"/>
</dbReference>
<feature type="coiled-coil region" evidence="6">
    <location>
        <begin position="284"/>
        <end position="311"/>
    </location>
</feature>
<sequence>MTQMTDMSINKIRNLYSFLNDQEFAVQREKLLDLYEKERNKEMVIGFAGHFSAGKSTMINTLLDEDLLPSSPIPTSANIVKLKSGDIKTVVHFQNGSSVKYEEEVDMRTIQNLCKDGETITGIEISRPQSSLPPHISVVDTPGVDSTNDADRLITESSLHLMDYMYYIMDYNHVQSEVNLMFLLEMQRRKTPFSIVINQVDKHIESELTFQDYRTSVIEAFSRWGIEPDQLYFTSMRDFSLTINDFIQLKEDFHSLFNQEETMAQKQLLHQVKGIAEEAAFNYSDLQEEEIQSLREKIEEAEDAIQKSPLEEEWMEKQINLKEEAEEDFQNKVLHFITNAYLIPSSLREYAELYLEAMQPEFKVGIFFSHKKTEEERLERKRVFHQKLNESIEQNLHWPVRERMLKLLEQFNITDSELIHNVQNSTFDYPEERLSSLVQPGASVTGAYVLRYTDEVAKNIRKLAKEWVIEQWRGSLYDAVERKKSSVKNQYASVFDAYIEKQVYQNRMKELNEKMKNFRYEMTSQMEESTLTDHNDQIFNDLEKRQQSMESRSMAEFSFDQEEKAEIGNKDPIPDREQSHSTVDQAIQKADETLKNIKGIDGLQRLSQQLENKRERLAHRQYTVALFGAFSAGKSSFANALLGDLILPVSPNPTTATINKISPPTEDKPNHTIEAHIKSKEEMLEDLTPILEEISINETSLDDICSIVEQMNEADWTTLDHKNHSFLRAFIEGYPEMKTHFGQCIHVDWSDFSSYVAKEEKSCFIESMELYYDCPWTRAGVTLVDTPGADSVNARHTDVSFEYIKDADAVLFVTYYNHPFSQADQSFLTQLGRVKDSFAMDKMFFLINAADLAKSDEELEQVENYVKEQLNSFQIRNPKMYSVSSLHALQEKQKDIKKHSGMTNFEQNFRSFLDEELAQMMIASIEEDVVQVMRVLESYIETSQMNEEDRRKEIVKVKEDEEVALQLFKHSFATGAQDALHNKVEKQMHYVHERMMLNFTDLFKRHYNPATIKKDGDIKEALMRAQENLLKELSFEMIQETKAVCIRMERFVEDLIAQAKDRMESELMMIHRTLKLSKYDMEDLPLPVLEGNVDIQSKEKAQLRKYFKNPKAFFERNEKEEMKTSMADLLSTPLKVELEQMQQKVTDHYVEQWLQAYDRRMEDWERDVLNHFTHLLSHLENPIESDELEAILLKIQTF</sequence>
<dbReference type="GO" id="GO:0008053">
    <property type="term" value="P:mitochondrial fusion"/>
    <property type="evidence" value="ECO:0007669"/>
    <property type="project" value="TreeGrafter"/>
</dbReference>
<organism evidence="9 10">
    <name type="scientific">Halobacillus dabanensis</name>
    <dbReference type="NCBI Taxonomy" id="240302"/>
    <lineage>
        <taxon>Bacteria</taxon>
        <taxon>Bacillati</taxon>
        <taxon>Bacillota</taxon>
        <taxon>Bacilli</taxon>
        <taxon>Bacillales</taxon>
        <taxon>Bacillaceae</taxon>
        <taxon>Halobacillus</taxon>
    </lineage>
</organism>
<evidence type="ECO:0000256" key="7">
    <source>
        <dbReference type="SAM" id="MobiDB-lite"/>
    </source>
</evidence>
<protein>
    <submittedName>
        <fullName evidence="9">Dynamin family protein</fullName>
    </submittedName>
</protein>
<feature type="domain" description="Dynamin N-terminal" evidence="8">
    <location>
        <begin position="45"/>
        <end position="199"/>
    </location>
</feature>
<evidence type="ECO:0000256" key="4">
    <source>
        <dbReference type="ARBA" id="ARBA00023134"/>
    </source>
</evidence>
<dbReference type="CDD" id="cd09912">
    <property type="entry name" value="DLP_2"/>
    <property type="match status" value="2"/>
</dbReference>
<keyword evidence="6" id="KW-0175">Coiled coil</keyword>
<name>A0A1I3VVW9_HALDA</name>
<keyword evidence="10" id="KW-1185">Reference proteome</keyword>
<evidence type="ECO:0000256" key="3">
    <source>
        <dbReference type="ARBA" id="ARBA00022801"/>
    </source>
</evidence>
<proteinExistence type="predicted"/>
<dbReference type="InterPro" id="IPR027417">
    <property type="entry name" value="P-loop_NTPase"/>
</dbReference>
<feature type="coiled-coil region" evidence="6">
    <location>
        <begin position="501"/>
        <end position="528"/>
    </location>
</feature>
<dbReference type="SUPFAM" id="SSF52540">
    <property type="entry name" value="P-loop containing nucleoside triphosphate hydrolases"/>
    <property type="match status" value="2"/>
</dbReference>
<evidence type="ECO:0000259" key="8">
    <source>
        <dbReference type="Pfam" id="PF00350"/>
    </source>
</evidence>
<dbReference type="Gene3D" id="3.40.50.300">
    <property type="entry name" value="P-loop containing nucleotide triphosphate hydrolases"/>
    <property type="match status" value="2"/>
</dbReference>
<keyword evidence="5" id="KW-0472">Membrane</keyword>
<feature type="region of interest" description="Disordered" evidence="7">
    <location>
        <begin position="558"/>
        <end position="579"/>
    </location>
</feature>
<evidence type="ECO:0000256" key="6">
    <source>
        <dbReference type="SAM" id="Coils"/>
    </source>
</evidence>
<dbReference type="PANTHER" id="PTHR10465">
    <property type="entry name" value="TRANSMEMBRANE GTPASE FZO1"/>
    <property type="match status" value="1"/>
</dbReference>
<gene>
    <name evidence="9" type="ORF">SAMN04487936_10628</name>
</gene>
<dbReference type="GO" id="GO:0016020">
    <property type="term" value="C:membrane"/>
    <property type="evidence" value="ECO:0007669"/>
    <property type="project" value="UniProtKB-SubCell"/>
</dbReference>
<dbReference type="AlphaFoldDB" id="A0A1I3VVW9"/>